<reference evidence="1 2" key="1">
    <citation type="journal article" date="2023" name="J. Hered.">
        <title>Chromosome-level genome of the wood stork (Mycteria americana) provides insight into avian chromosome evolution.</title>
        <authorList>
            <person name="Flamio R. Jr."/>
            <person name="Ramstad K.M."/>
        </authorList>
    </citation>
    <scope>NUCLEOTIDE SEQUENCE [LARGE SCALE GENOMIC DNA]</scope>
    <source>
        <strain evidence="1">JAX WOST 10</strain>
    </source>
</reference>
<evidence type="ECO:0000313" key="2">
    <source>
        <dbReference type="Proteomes" id="UP001333110"/>
    </source>
</evidence>
<gene>
    <name evidence="1" type="ORF">QYF61_011895</name>
</gene>
<dbReference type="EMBL" id="JAUNZN010000002">
    <property type="protein sequence ID" value="KAK4826858.1"/>
    <property type="molecule type" value="Genomic_DNA"/>
</dbReference>
<protein>
    <submittedName>
        <fullName evidence="1">Uncharacterized protein</fullName>
    </submittedName>
</protein>
<organism evidence="1 2">
    <name type="scientific">Mycteria americana</name>
    <name type="common">Wood stork</name>
    <dbReference type="NCBI Taxonomy" id="33587"/>
    <lineage>
        <taxon>Eukaryota</taxon>
        <taxon>Metazoa</taxon>
        <taxon>Chordata</taxon>
        <taxon>Craniata</taxon>
        <taxon>Vertebrata</taxon>
        <taxon>Euteleostomi</taxon>
        <taxon>Archelosauria</taxon>
        <taxon>Archosauria</taxon>
        <taxon>Dinosauria</taxon>
        <taxon>Saurischia</taxon>
        <taxon>Theropoda</taxon>
        <taxon>Coelurosauria</taxon>
        <taxon>Aves</taxon>
        <taxon>Neognathae</taxon>
        <taxon>Neoaves</taxon>
        <taxon>Aequornithes</taxon>
        <taxon>Ciconiiformes</taxon>
        <taxon>Ciconiidae</taxon>
        <taxon>Mycteria</taxon>
    </lineage>
</organism>
<sequence>MSLFSVRKRRLRGIILMGGPREDRNKLFSEVHTERTRCNEKILHHEGDQMLAEVPKSGYGISVLGDTQNLPGHFNVTRELIIFHTLSIPSVKGVPVIMGLRKTVAMSCKFRYFMYKTDSADVTPLLKRSSSGGFASELHGSREIKLVAAEITPLTPPEKDFCPARSSSWSSSLHDLMAVSSGTERGQLIGVVSGLQG</sequence>
<dbReference type="Proteomes" id="UP001333110">
    <property type="component" value="Unassembled WGS sequence"/>
</dbReference>
<dbReference type="AlphaFoldDB" id="A0AAN7NFT1"/>
<keyword evidence="2" id="KW-1185">Reference proteome</keyword>
<proteinExistence type="predicted"/>
<name>A0AAN7NFT1_MYCAM</name>
<comment type="caution">
    <text evidence="1">The sequence shown here is derived from an EMBL/GenBank/DDBJ whole genome shotgun (WGS) entry which is preliminary data.</text>
</comment>
<evidence type="ECO:0000313" key="1">
    <source>
        <dbReference type="EMBL" id="KAK4826858.1"/>
    </source>
</evidence>
<accession>A0AAN7NFT1</accession>